<evidence type="ECO:0000256" key="1">
    <source>
        <dbReference type="ARBA" id="ARBA00022801"/>
    </source>
</evidence>
<keyword evidence="1" id="KW-0378">Hydrolase</keyword>
<sequence>MILLCCSMLFLSDAIGLSAQMASPRNQAAVNAVLLSDVHLDPFLDPSKVERLQASPIGQWDAILSEPNAPDAAERNAAVQKACGARGLDSSYALMTSTLAAAKAQAAGARFVMVGGDMLVHQFDCHFKTILPGKTAADEAEFAARTANFVMASIDKTFPGIPIYSALGNNDVGCGNTKLNVRDPFLTGTVDAVLHGLRGARPAELRQARLDYTEAGYYTLRMGGAMRGTRLIVIDDTYLLEKHYDCTGAKEFKGGEEQLAFLTRELDRAKRRGEHVWVLGHAAPGVNTFDTFSKLKNMCTDGQLTQFLRDDSLAKVMQRYPAQIRLGLFAHSHMDELRLLPAAGGGVPVKILSSISPVNGNLPAFVTAKVNPRTATLVDYTLYTGSNVTGAAEDWTRAYRFGESFHEPDFSARSLAELVGRLQADPAAESPESQALVKFYGPGITPSPLETIWPAFACLVNHYDEAGFKACFCKAEKP</sequence>
<proteinExistence type="predicted"/>
<protein>
    <submittedName>
        <fullName evidence="4">Sphingomyelin phosphodiesterase acid-like 3</fullName>
    </submittedName>
</protein>
<dbReference type="Proteomes" id="UP000198356">
    <property type="component" value="Unassembled WGS sequence"/>
</dbReference>
<gene>
    <name evidence="4" type="ORF">SAMN05421770_102117</name>
</gene>
<dbReference type="PANTHER" id="PTHR10340:SF57">
    <property type="entry name" value="METALLOPHOS DOMAIN-CONTAINING PROTEIN"/>
    <property type="match status" value="1"/>
</dbReference>
<keyword evidence="2" id="KW-0325">Glycoprotein</keyword>
<name>A0A239GXE8_9BACT</name>
<evidence type="ECO:0000256" key="2">
    <source>
        <dbReference type="ARBA" id="ARBA00023180"/>
    </source>
</evidence>
<feature type="chain" id="PRO_5011991942" evidence="3">
    <location>
        <begin position="22"/>
        <end position="478"/>
    </location>
</feature>
<dbReference type="GO" id="GO:0016787">
    <property type="term" value="F:hydrolase activity"/>
    <property type="evidence" value="ECO:0007669"/>
    <property type="project" value="UniProtKB-KW"/>
</dbReference>
<feature type="signal peptide" evidence="3">
    <location>
        <begin position="1"/>
        <end position="21"/>
    </location>
</feature>
<organism evidence="4 5">
    <name type="scientific">Granulicella rosea</name>
    <dbReference type="NCBI Taxonomy" id="474952"/>
    <lineage>
        <taxon>Bacteria</taxon>
        <taxon>Pseudomonadati</taxon>
        <taxon>Acidobacteriota</taxon>
        <taxon>Terriglobia</taxon>
        <taxon>Terriglobales</taxon>
        <taxon>Acidobacteriaceae</taxon>
        <taxon>Granulicella</taxon>
    </lineage>
</organism>
<dbReference type="Gene3D" id="3.60.21.10">
    <property type="match status" value="1"/>
</dbReference>
<evidence type="ECO:0000313" key="4">
    <source>
        <dbReference type="EMBL" id="SNS73545.1"/>
    </source>
</evidence>
<reference evidence="4 5" key="1">
    <citation type="submission" date="2017-06" db="EMBL/GenBank/DDBJ databases">
        <authorList>
            <person name="Kim H.J."/>
            <person name="Triplett B.A."/>
        </authorList>
    </citation>
    <scope>NUCLEOTIDE SEQUENCE [LARGE SCALE GENOMIC DNA]</scope>
    <source>
        <strain evidence="4 5">DSM 18704</strain>
    </source>
</reference>
<dbReference type="EMBL" id="FZOU01000002">
    <property type="protein sequence ID" value="SNS73545.1"/>
    <property type="molecule type" value="Genomic_DNA"/>
</dbReference>
<dbReference type="SUPFAM" id="SSF56300">
    <property type="entry name" value="Metallo-dependent phosphatases"/>
    <property type="match status" value="1"/>
</dbReference>
<evidence type="ECO:0000313" key="5">
    <source>
        <dbReference type="Proteomes" id="UP000198356"/>
    </source>
</evidence>
<evidence type="ECO:0000256" key="3">
    <source>
        <dbReference type="SAM" id="SignalP"/>
    </source>
</evidence>
<dbReference type="AlphaFoldDB" id="A0A239GXE8"/>
<accession>A0A239GXE8</accession>
<keyword evidence="3" id="KW-0732">Signal</keyword>
<dbReference type="PANTHER" id="PTHR10340">
    <property type="entry name" value="SPHINGOMYELIN PHOSPHODIESTERASE"/>
    <property type="match status" value="1"/>
</dbReference>
<dbReference type="InterPro" id="IPR029052">
    <property type="entry name" value="Metallo-depent_PP-like"/>
</dbReference>
<keyword evidence="5" id="KW-1185">Reference proteome</keyword>